<feature type="transmembrane region" description="Helical" evidence="1">
    <location>
        <begin position="174"/>
        <end position="195"/>
    </location>
</feature>
<dbReference type="STRING" id="1123382.SAMN02745221_01848"/>
<sequence>MGKEYRWGIFLLFLWTLIFFPGQVEARGSEVEVSLILRDDKKIVEKVVIKEPWPEAGLWYDNQFTLSDGKLIGERKAENWEEYNALMGSFPLEVQVKNRILWDNYIIRSNYGKNKLVDDLTLHADKVVFSLQIPGIIKEASASTKEGNRLVWVISSDERPDIYVRAVVIDGFRLALFILGIGILLAFGYFISAVLKVNKIIEEEYSLNMPETAENEEKNQE</sequence>
<keyword evidence="3" id="KW-1185">Reference proteome</keyword>
<proteinExistence type="predicted"/>
<evidence type="ECO:0000256" key="1">
    <source>
        <dbReference type="SAM" id="Phobius"/>
    </source>
</evidence>
<name>A0A1M5QUI5_9FIRM</name>
<reference evidence="3" key="1">
    <citation type="submission" date="2016-11" db="EMBL/GenBank/DDBJ databases">
        <authorList>
            <person name="Varghese N."/>
            <person name="Submissions S."/>
        </authorList>
    </citation>
    <scope>NUCLEOTIDE SEQUENCE [LARGE SCALE GENOMIC DNA]</scope>
    <source>
        <strain evidence="3">DSM 11003</strain>
    </source>
</reference>
<dbReference type="Proteomes" id="UP000242329">
    <property type="component" value="Unassembled WGS sequence"/>
</dbReference>
<gene>
    <name evidence="2" type="ORF">SAMN02745221_01848</name>
</gene>
<keyword evidence="1" id="KW-1133">Transmembrane helix</keyword>
<dbReference type="EMBL" id="FQWY01000038">
    <property type="protein sequence ID" value="SHH17213.1"/>
    <property type="molecule type" value="Genomic_DNA"/>
</dbReference>
<evidence type="ECO:0000313" key="3">
    <source>
        <dbReference type="Proteomes" id="UP000242329"/>
    </source>
</evidence>
<dbReference type="AlphaFoldDB" id="A0A1M5QUI5"/>
<keyword evidence="1" id="KW-0812">Transmembrane</keyword>
<protein>
    <submittedName>
        <fullName evidence="2">Uncharacterized protein</fullName>
    </submittedName>
</protein>
<organism evidence="2 3">
    <name type="scientific">Thermosyntropha lipolytica DSM 11003</name>
    <dbReference type="NCBI Taxonomy" id="1123382"/>
    <lineage>
        <taxon>Bacteria</taxon>
        <taxon>Bacillati</taxon>
        <taxon>Bacillota</taxon>
        <taxon>Clostridia</taxon>
        <taxon>Eubacteriales</taxon>
        <taxon>Syntrophomonadaceae</taxon>
        <taxon>Thermosyntropha</taxon>
    </lineage>
</organism>
<keyword evidence="1" id="KW-0472">Membrane</keyword>
<evidence type="ECO:0000313" key="2">
    <source>
        <dbReference type="EMBL" id="SHH17213.1"/>
    </source>
</evidence>
<accession>A0A1M5QUI5</accession>